<dbReference type="PROSITE" id="PS51729">
    <property type="entry name" value="GNAT_YJDJ"/>
    <property type="match status" value="1"/>
</dbReference>
<gene>
    <name evidence="2" type="ORF">FJM51_11600</name>
</gene>
<dbReference type="Proteomes" id="UP000319255">
    <property type="component" value="Unassembled WGS sequence"/>
</dbReference>
<name>A0A501WQ28_9RHOB</name>
<dbReference type="PANTHER" id="PTHR31435">
    <property type="entry name" value="PROTEIN NATD1"/>
    <property type="match status" value="1"/>
</dbReference>
<evidence type="ECO:0000313" key="3">
    <source>
        <dbReference type="Proteomes" id="UP000319255"/>
    </source>
</evidence>
<dbReference type="AlphaFoldDB" id="A0A501WQ28"/>
<dbReference type="Pfam" id="PF14542">
    <property type="entry name" value="Acetyltransf_CG"/>
    <property type="match status" value="1"/>
</dbReference>
<dbReference type="InterPro" id="IPR031165">
    <property type="entry name" value="GNAT_YJDJ"/>
</dbReference>
<dbReference type="GO" id="GO:0016740">
    <property type="term" value="F:transferase activity"/>
    <property type="evidence" value="ECO:0007669"/>
    <property type="project" value="UniProtKB-KW"/>
</dbReference>
<organism evidence="2 3">
    <name type="scientific">Amaricoccus solimangrovi</name>
    <dbReference type="NCBI Taxonomy" id="2589815"/>
    <lineage>
        <taxon>Bacteria</taxon>
        <taxon>Pseudomonadati</taxon>
        <taxon>Pseudomonadota</taxon>
        <taxon>Alphaproteobacteria</taxon>
        <taxon>Rhodobacterales</taxon>
        <taxon>Paracoccaceae</taxon>
        <taxon>Amaricoccus</taxon>
    </lineage>
</organism>
<evidence type="ECO:0000259" key="1">
    <source>
        <dbReference type="PROSITE" id="PS51729"/>
    </source>
</evidence>
<dbReference type="RefSeq" id="WP_140454312.1">
    <property type="nucleotide sequence ID" value="NZ_VFRP01000010.1"/>
</dbReference>
<sequence>MTREPGAITLEENDTRGRYVYHLDGAEAELTFSKAGDLWIVDHTGVPRAFEGRGVGAALARRAVADARLAGRKIVPLCSFVAAQFRRHPDWSDVLSA</sequence>
<keyword evidence="3" id="KW-1185">Reference proteome</keyword>
<proteinExistence type="predicted"/>
<dbReference type="InterPro" id="IPR045057">
    <property type="entry name" value="Gcn5-rel_NAT"/>
</dbReference>
<comment type="caution">
    <text evidence="2">The sequence shown here is derived from an EMBL/GenBank/DDBJ whole genome shotgun (WGS) entry which is preliminary data.</text>
</comment>
<feature type="domain" description="N-acetyltransferase" evidence="1">
    <location>
        <begin position="11"/>
        <end position="96"/>
    </location>
</feature>
<keyword evidence="2" id="KW-0808">Transferase</keyword>
<dbReference type="EMBL" id="VFRP01000010">
    <property type="protein sequence ID" value="TPE50435.1"/>
    <property type="molecule type" value="Genomic_DNA"/>
</dbReference>
<dbReference type="OrthoDB" id="9800945at2"/>
<dbReference type="Gene3D" id="3.40.630.30">
    <property type="match status" value="1"/>
</dbReference>
<accession>A0A501WQ28</accession>
<dbReference type="InterPro" id="IPR016181">
    <property type="entry name" value="Acyl_CoA_acyltransferase"/>
</dbReference>
<evidence type="ECO:0000313" key="2">
    <source>
        <dbReference type="EMBL" id="TPE50435.1"/>
    </source>
</evidence>
<reference evidence="2 3" key="1">
    <citation type="submission" date="2019-06" db="EMBL/GenBank/DDBJ databases">
        <title>A novel bacterium of genus Amaricoccus, isolated from marine sediment.</title>
        <authorList>
            <person name="Huang H."/>
            <person name="Mo K."/>
            <person name="Hu Y."/>
        </authorList>
    </citation>
    <scope>NUCLEOTIDE SEQUENCE [LARGE SCALE GENOMIC DNA]</scope>
    <source>
        <strain evidence="2 3">HB172011</strain>
    </source>
</reference>
<protein>
    <submittedName>
        <fullName evidence="2">N-acetyltransferase</fullName>
    </submittedName>
</protein>
<dbReference type="SUPFAM" id="SSF55729">
    <property type="entry name" value="Acyl-CoA N-acyltransferases (Nat)"/>
    <property type="match status" value="1"/>
</dbReference>
<dbReference type="PANTHER" id="PTHR31435:SF10">
    <property type="entry name" value="BSR4717 PROTEIN"/>
    <property type="match status" value="1"/>
</dbReference>